<dbReference type="PANTHER" id="PTHR31669">
    <property type="entry name" value="PROTEIN FAR1-RELATED SEQUENCE 10-RELATED"/>
    <property type="match status" value="1"/>
</dbReference>
<comment type="similarity">
    <text evidence="1">Belongs to the FHY3/FAR1 family.</text>
</comment>
<organism evidence="5 6">
    <name type="scientific">Panicum miliaceum</name>
    <name type="common">Proso millet</name>
    <name type="synonym">Broomcorn millet</name>
    <dbReference type="NCBI Taxonomy" id="4540"/>
    <lineage>
        <taxon>Eukaryota</taxon>
        <taxon>Viridiplantae</taxon>
        <taxon>Streptophyta</taxon>
        <taxon>Embryophyta</taxon>
        <taxon>Tracheophyta</taxon>
        <taxon>Spermatophyta</taxon>
        <taxon>Magnoliopsida</taxon>
        <taxon>Liliopsida</taxon>
        <taxon>Poales</taxon>
        <taxon>Poaceae</taxon>
        <taxon>PACMAD clade</taxon>
        <taxon>Panicoideae</taxon>
        <taxon>Panicodae</taxon>
        <taxon>Paniceae</taxon>
        <taxon>Panicinae</taxon>
        <taxon>Panicum</taxon>
        <taxon>Panicum sect. Panicum</taxon>
    </lineage>
</organism>
<protein>
    <recommendedName>
        <fullName evidence="1">Protein FAR1-RELATED SEQUENCE</fullName>
    </recommendedName>
</protein>
<feature type="domain" description="MULE transposase" evidence="4">
    <location>
        <begin position="601"/>
        <end position="694"/>
    </location>
</feature>
<gene>
    <name evidence="5" type="ORF">C2845_PM11G02770</name>
</gene>
<dbReference type="OrthoDB" id="689210at2759"/>
<evidence type="ECO:0000313" key="6">
    <source>
        <dbReference type="Proteomes" id="UP000275267"/>
    </source>
</evidence>
<keyword evidence="1" id="KW-0862">Zinc</keyword>
<dbReference type="GO" id="GO:0006355">
    <property type="term" value="P:regulation of DNA-templated transcription"/>
    <property type="evidence" value="ECO:0007669"/>
    <property type="project" value="UniProtKB-UniRule"/>
</dbReference>
<dbReference type="InterPro" id="IPR004330">
    <property type="entry name" value="FAR1_DNA_bnd_dom"/>
</dbReference>
<evidence type="ECO:0000313" key="5">
    <source>
        <dbReference type="EMBL" id="RLN09400.1"/>
    </source>
</evidence>
<comment type="subcellular location">
    <subcellularLocation>
        <location evidence="1">Nucleus</location>
    </subcellularLocation>
</comment>
<dbReference type="Pfam" id="PF10551">
    <property type="entry name" value="MULE"/>
    <property type="match status" value="1"/>
</dbReference>
<dbReference type="STRING" id="4540.A0A3L6RVD8"/>
<dbReference type="Proteomes" id="UP000275267">
    <property type="component" value="Unassembled WGS sequence"/>
</dbReference>
<dbReference type="AlphaFoldDB" id="A0A3L6RVD8"/>
<dbReference type="GO" id="GO:0005634">
    <property type="term" value="C:nucleus"/>
    <property type="evidence" value="ECO:0007669"/>
    <property type="project" value="UniProtKB-SubCell"/>
</dbReference>
<dbReference type="InterPro" id="IPR018289">
    <property type="entry name" value="MULE_transposase_dom"/>
</dbReference>
<dbReference type="Pfam" id="PF03101">
    <property type="entry name" value="FAR1"/>
    <property type="match status" value="1"/>
</dbReference>
<keyword evidence="1" id="KW-0863">Zinc-finger</keyword>
<feature type="region of interest" description="Disordered" evidence="2">
    <location>
        <begin position="239"/>
        <end position="305"/>
    </location>
</feature>
<keyword evidence="1" id="KW-0479">Metal-binding</keyword>
<evidence type="ECO:0000256" key="1">
    <source>
        <dbReference type="RuleBase" id="RU367018"/>
    </source>
</evidence>
<sequence length="950" mass="104612">MARSGGKAWDHTVVVSARVETKKDSIHVGSEISEAATIQSNGVERTQAKWFRILAATASFSAVDGARSRPCRGTGSAAARTSISGGVPRGAARAVTGTFRRAVAGARGGGAAPTGAAAGAMGAARDGTRSAAIATMGGAKAVGAADGCPGAAAGAMGAARDGTRSAAVGTRGTADHAAGRAARPTTDVDLCSVRFAASNADGISSMAVHLPFSFQDLLSGVTSGAVAVPTVHQENWMQESMDTRGQSECIGESNGVASSSEEKSAGDSVDEGYMQSGGDDSNNSSEEETTNGSHETNEDEAEADSLQNGLITIPSAKDMKLIDWYRFYTTGELVKKTNVAVGENNTTETMNNENVIAPVTTVNCNNMAPQGDQPGWKKVEMAMRKYCEKKEGHVFEPHIGITFDSEAEAFEFYNLYSWEVGFGVRKGSIERNTGDGYQTMREIVCHRQGFDKRTKAKTKGCNCRAMIRLHRTDDDGWFISKVVKEHNHELSATDAEKREWGSHSKIDQTVRDMIKYLRENNITLSMDSIPFTRRSLRTICAQIAREQRDDDIRKTLELFRKMRAEDPGFQFSVDLDEKDQIKTLIWASGRSRSNYSCFADVVTFDTTYSTNLYKMPFGLFVGVNNHFQSSIFAGVLTRDEKAESFKRVFKEFLALMGGVQPQTILTDQCKAMEIAINAIMPGITHLWCKWHVFKDARIELGPLYRKNAAFQDELHKAYDKRKKWAKAYNKGKFCARMRSTQRSESANHMLKTVVPRNSSMNRFVENLNKLLYTMYTEEEKAEHDTKQEVHIKKRMWPIERHALQIYTSKVYDLSCEEIDKSKSYDSRRTEEPGGRPGRSSPGGRCSPAARRLLLVVDDHLGSAAGRAAAPFALVIHVHLDLAVEWNSATHLLAQWLARHPWVSTANDPLYFPQQHAWTDGDGNLPGRLPLEIPMAWQAQRPFMEAPRDHS</sequence>
<feature type="compositionally biased region" description="Polar residues" evidence="2">
    <location>
        <begin position="278"/>
        <end position="294"/>
    </location>
</feature>
<proteinExistence type="inferred from homology"/>
<accession>A0A3L6RVD8</accession>
<comment type="caution">
    <text evidence="5">The sequence shown here is derived from an EMBL/GenBank/DDBJ whole genome shotgun (WGS) entry which is preliminary data.</text>
</comment>
<name>A0A3L6RVD8_PANMI</name>
<feature type="region of interest" description="Disordered" evidence="2">
    <location>
        <begin position="822"/>
        <end position="845"/>
    </location>
</feature>
<feature type="compositionally biased region" description="Basic and acidic residues" evidence="2">
    <location>
        <begin position="822"/>
        <end position="833"/>
    </location>
</feature>
<keyword evidence="1" id="KW-0539">Nucleus</keyword>
<evidence type="ECO:0000259" key="3">
    <source>
        <dbReference type="Pfam" id="PF03101"/>
    </source>
</evidence>
<reference evidence="6" key="1">
    <citation type="journal article" date="2019" name="Nat. Commun.">
        <title>The genome of broomcorn millet.</title>
        <authorList>
            <person name="Zou C."/>
            <person name="Miki D."/>
            <person name="Li D."/>
            <person name="Tang Q."/>
            <person name="Xiao L."/>
            <person name="Rajput S."/>
            <person name="Deng P."/>
            <person name="Jia W."/>
            <person name="Huang R."/>
            <person name="Zhang M."/>
            <person name="Sun Y."/>
            <person name="Hu J."/>
            <person name="Fu X."/>
            <person name="Schnable P.S."/>
            <person name="Li F."/>
            <person name="Zhang H."/>
            <person name="Feng B."/>
            <person name="Zhu X."/>
            <person name="Liu R."/>
            <person name="Schnable J.C."/>
            <person name="Zhu J.-K."/>
            <person name="Zhang H."/>
        </authorList>
    </citation>
    <scope>NUCLEOTIDE SEQUENCE [LARGE SCALE GENOMIC DNA]</scope>
</reference>
<dbReference type="GO" id="GO:0008270">
    <property type="term" value="F:zinc ion binding"/>
    <property type="evidence" value="ECO:0007669"/>
    <property type="project" value="UniProtKB-UniRule"/>
</dbReference>
<dbReference type="InterPro" id="IPR031052">
    <property type="entry name" value="FHY3/FAR1"/>
</dbReference>
<dbReference type="PANTHER" id="PTHR31669:SF307">
    <property type="entry name" value="PROTEIN FAR1-RELATED SEQUENCE"/>
    <property type="match status" value="1"/>
</dbReference>
<evidence type="ECO:0000259" key="4">
    <source>
        <dbReference type="Pfam" id="PF10551"/>
    </source>
</evidence>
<keyword evidence="6" id="KW-1185">Reference proteome</keyword>
<comment type="function">
    <text evidence="1">Putative transcription activator involved in regulating light control of development.</text>
</comment>
<feature type="domain" description="FAR1" evidence="3">
    <location>
        <begin position="411"/>
        <end position="491"/>
    </location>
</feature>
<dbReference type="EMBL" id="PQIB02000007">
    <property type="protein sequence ID" value="RLN09400.1"/>
    <property type="molecule type" value="Genomic_DNA"/>
</dbReference>
<evidence type="ECO:0000256" key="2">
    <source>
        <dbReference type="SAM" id="MobiDB-lite"/>
    </source>
</evidence>